<protein>
    <submittedName>
        <fullName evidence="1">Uncharacterized protein</fullName>
    </submittedName>
</protein>
<dbReference type="Proteomes" id="UP000034246">
    <property type="component" value="Unassembled WGS sequence"/>
</dbReference>
<sequence length="157" mass="18752">MSFENVLYMTLERFAVREVNNKSWVEDEGRLPTKRPEEDLLMEIDGFQKKIRKLDEEDCEYWPKVAGLVKEKFAWDAKGNIQGLKKRMRYFQETRSQISEAYENFAISRMQYESNMYSLVKITFARNLPKQVINPAWAMKTTERSLTLMSRFDLRDV</sequence>
<organism evidence="1 2">
    <name type="scientific">Candidatus Woesebacteria bacterium GW2011_GWA1_39_21</name>
    <dbReference type="NCBI Taxonomy" id="1618550"/>
    <lineage>
        <taxon>Bacteria</taxon>
        <taxon>Candidatus Woeseibacteriota</taxon>
    </lineage>
</organism>
<evidence type="ECO:0000313" key="1">
    <source>
        <dbReference type="EMBL" id="KKR10369.1"/>
    </source>
</evidence>
<dbReference type="AlphaFoldDB" id="A0A0G0N2B5"/>
<gene>
    <name evidence="1" type="ORF">UT39_C0020G0017</name>
</gene>
<reference evidence="1 2" key="1">
    <citation type="journal article" date="2015" name="Nature">
        <title>rRNA introns, odd ribosomes, and small enigmatic genomes across a large radiation of phyla.</title>
        <authorList>
            <person name="Brown C.T."/>
            <person name="Hug L.A."/>
            <person name="Thomas B.C."/>
            <person name="Sharon I."/>
            <person name="Castelle C.J."/>
            <person name="Singh A."/>
            <person name="Wilkins M.J."/>
            <person name="Williams K.H."/>
            <person name="Banfield J.F."/>
        </authorList>
    </citation>
    <scope>NUCLEOTIDE SEQUENCE [LARGE SCALE GENOMIC DNA]</scope>
</reference>
<dbReference type="STRING" id="1618550.UT39_C0020G0017"/>
<accession>A0A0G0N2B5</accession>
<evidence type="ECO:0000313" key="2">
    <source>
        <dbReference type="Proteomes" id="UP000034246"/>
    </source>
</evidence>
<comment type="caution">
    <text evidence="1">The sequence shown here is derived from an EMBL/GenBank/DDBJ whole genome shotgun (WGS) entry which is preliminary data.</text>
</comment>
<name>A0A0G0N2B5_9BACT</name>
<dbReference type="EMBL" id="LBWP01000020">
    <property type="protein sequence ID" value="KKR10369.1"/>
    <property type="molecule type" value="Genomic_DNA"/>
</dbReference>
<proteinExistence type="predicted"/>